<dbReference type="PROSITE" id="PS00010">
    <property type="entry name" value="ASX_HYDROXYL"/>
    <property type="match status" value="5"/>
</dbReference>
<feature type="disulfide bond" evidence="20">
    <location>
        <begin position="3368"/>
        <end position="3395"/>
    </location>
</feature>
<dbReference type="InterPro" id="IPR002035">
    <property type="entry name" value="VWF_A"/>
</dbReference>
<dbReference type="GO" id="GO:0005576">
    <property type="term" value="C:extracellular region"/>
    <property type="evidence" value="ECO:0007669"/>
    <property type="project" value="UniProtKB-SubCell"/>
</dbReference>
<feature type="domain" description="Sushi" evidence="26">
    <location>
        <begin position="495"/>
        <end position="559"/>
    </location>
</feature>
<dbReference type="Gene3D" id="3.40.50.410">
    <property type="entry name" value="von Willebrand factor, type A domain"/>
    <property type="match status" value="1"/>
</dbReference>
<feature type="region of interest" description="Disordered" evidence="21">
    <location>
        <begin position="889"/>
        <end position="912"/>
    </location>
</feature>
<sequence>MAVLRGTSVLRCLVLFWCFLLPVEVISWPASQQLPQSLRPGTPRPAPVRQNLSESVESKVERLGQAFRQKVRLLRERSGRLDLVFLVDESSSVGAANFQSELRFVRKLLSDFPVSPEHTRVAVVTFSSKTHVVTRVDYISAPRSHQHKCSLFNKEIPAITYRGGGTFTRGAFQRAAHILRNSRENATKVIFLITDGYSNGGDPRPVAAALRERGVEIFTLGIWQGNIRELHDMASHPKDQHCYLVHNFAEFEALARRALHEDLPTGSYILEDQSRCSSLCEAGRDCCDLMASCKCGTHTGQYDCICEKGHYGKGLQHECTACPAGTYKPEATPGGLGTCLPCPDPNHTSLPGSTTPSDCVCMQGYRLLNNTCQVVECPVLTPPENGFFIQNVCNNQYNSACGVRCLPGFDLRGSSIRLCQPDGTWSGSEPSCSVRSCPTLPTMRHGWLNCSKNGSPNRQECEVHCEKGYRLEGRARLTCQANSQWSRPLPRCVEVRCPPIGTLRHRSFVAPDCGEGVVRSGTTCKLTCLRGYRLHGDPLVHCLPSGDWSENLHKATCTDSEPPWIQCPGDVVTETDKRQGSANITLNAPSLRDNSGEEVVVQVTPILSPAQPFPIGQELITYTATDRAGNKASCSFTVTVIDMEPPLIDRCRSPPAIQATDTETAVFWEEPEFSDNTGAQLNISSTHSSGSLFPVGETVVYYTANDPSGNSRTCELVITVQGSTCDQPFVPVNGNFSCREEDEGVNCTLVCKDGYSLAQDAVRSYFCANNGVWIPSRANDRPDCSLNRIANNGFKPFEVLFKASRCDDVDLLKSFTGEFSTTMGDTVPNICSGDDIACKLEVLSQGQCLEYNYDYENGFAIGPGGWGSNWGSQNGQDYAYFDSGFATDRQPLQRDDPSRHNPHLRAKRHRKITGPTRDQKIQILFNITASIPLPLARNDSVEVTNQKRLLRTLEQLTNRLKRTLSKQPLSTFHVASEMIVADPKSLESKKASLYCRPGSVLKGRMCVQCPVGTYYSLEYAECESCWRGSYQDEEGQLECKTCPDGYSTAYLHSRSLSECKAQCQPGTSSVSGLETCESCPLGQYQPGFGSRSCLPCPEHTSTVNRGSVDETECGVPCSAGHFSRTGLVPCYPCPRDYYQPEEGRSYCLSCPFYGTTTVTGAKAIQQCSTFGSSFLSKEESVTTAPEVLVREDYQASSQVFHECFLNPCQNKGTCEEVGVGYICTCPPGFTGAKCENDIDECESLPCLNGGLCTDGMGDFQCHCQPGFVGLVCEAEVNECSSSPCLNDGVCVDEVNHFTCSCTEGFTGTRCELEIDECVSSPCQNEGICKDLEGGYSCICTHGFTGDNCEINTDECHSAPCLNGGVCIDGVDDFRCECASGYRGRLCQVDVDECDPNPCMNGATCQDGPGYYTCQCPPGFNGTRCETEMSPAFNMDFEVSGIHGYVMMDGVMPSLTQITCTFWMRSSDTMNYGTPVSYAVEGGSDNAFLLIDYNGWVLYVNGKERITDCPAVNDGRWHHIGVSWRSTDGDWRVYIDGSPSDGGKGLSVGTTIPGGGALVLGQDQDQRGEGFNPVESFVGSLSQLNIWNYVLTPQQIRSLATSCPEELLRGNVFAWPDFLRGVIGRVKTSSKSMFCSDCPLLETAVPNLRVSSQAVSPGAQVQLSCDPGFYLVGEPVQQCQNRGEWSHALPRCERVNCGAPPPLEHGFYQGKDFYAGNSVVYQCKPGFYLLGEAKMLCANSGKWAGNPPACLDVDECALGSDCDEHASCQNTDGSHICTCIYPYSGDGKNCTEPVKCKDPGFPEFGHRDGSNFIMGSEVVFSCEEGYELIGSSRMACSDSGTWEGTYPHCRALSCKPPKVPEYGIMKGTNFTFRSKVTFSCKEGYILKGSLESHCQANMKWTSLPPVCQPVTCGEPPAVDYADFTLSGKVYLSTVTYACTEGYRLQGSGELRCEASGQWTTPAPVCTSVHCGTPPPLKDAAIKGDNFTLGSQVHYVCRDGYTLLGSETQVCLPSGEWSKNPAQCVPRSCGPPPPIDHAISESGHQLFGDTAFYFCNDGYITGNNTKMLCNAQGEWAPPDGQEIPHCIANFCQRPPDLPHAILASTKKIKYASNTEVSYKCEEGFVLNSTATLKCMVGGEWVPSPFEVGCMPVRCSKPESIEKGYVSGTNFSFGAVVAYSCDKGYYIKGEKRRTCMANGEWDGVLPTCQPIACSNPSEVTNGFIEEPRKNKSHYVFNSKVRYACKPGYRLFGKAERVCQANKQWSSPPVCTLLICPTPPDIKHGHYRGSNFEVGSKVEYICDEGYNLTEEAEWTCQESGEWDKSKTPRCLPLKCPDPPVEENHLVIRGQDTDSGTVELSCEDGYVLHGARTLRCTPSQEWNDSFPVCKQVFCGPPPQVSFGDPSSTSSYFGSVVTYSCMDGFTLKRESFVSCQADGRWSRPHPECIPVECPQPEEIPNGIVDVQGLMYFSTARYSCRPGYDLVGNATVLCGHSGVWIGGVPACRPIQCPAPEEIPNGSAQYSRLEFSRSITYSCNRGYRLQGSETLTCLENGIWDKPPPTCVQIYCSPPKPIANGFVEGLDHKFGSTIFYSCIPGFLLIGQNHLTCEENGWSSSEPVCALAECGLPPHIDFGEYIKILDPSELARGGKPTDRSSSVDTSFLHGALVMYRCHGGYEMNGGVTLMCQEDGTWNGTAPMCVPAECETPPSPEHGSVTVTDTALGSLVEYSCEEGYELDGQTVRQCISGRQWSDVPPRCVPVSCGDPGGILNGKVLGDFFQFQGVIQYECHDGFVLQGGVKRTCQADGKWDGKAPWCKPVDCGPPVVSSDISVAGEDYTFNKRLLFSCRTGFSLQGESTSVCQANGMWSHTSTVCRPTNCGRPPAITNGRVTGTDYGYNSKVTYECDVGYTLTGNPTLVCRSDGLWDDPPPRCDIVTCDPPEDISHGYLNGSSFNFDDVVEYICFPGYEIVGSAFLRCTEEGVWVGQVPECRPCVCSPPVLKFGAVLGRDHTCGASVWFRCDEGYTTLGPAEAVCQKGGIWSPGVPICSRGKCSTSPPNIPNAVIQGSSAFALDTVTYVCRPGYHMRGFPHLSCGRAGRWAQPRLYCEPASCGTPPIIPNAKVVGNRFTYGSRVQYRCIDGFELATQTDSLSCQSDGTWSTHSVRCQPQPCSLPANLTDLIITGDQLTPVGGTVTLSCRPGLLLEGPELSECGLGGIWSPSFSSSSCVSVVCEKPNPVLHGNVEGESYNYGDMIMYTCLPGFELQGDSVRICQDDKTWTGVRPVCVAVSCGPPPLVQNAVAQTVGKAYGDIVSYECKPGFHLNGQNTLTCQADGTWSLPTPVCEVPSSCESPEDFLGGKVQERNLGSGRALEFLCDKGYTLQGESLVVCMGNGSWSSAFPVCTPKSCPPPPGWSEDRNNASQTVFLVGQSVPIRCPKGHQAKGTVTITCRSDQTWSSVSGVCERVSCGPPLHVANGVVRGAVFQFGDVALYSCFRGYNMEGSSRSVCLENGTWTPPPTCRALCWLQCQNGGVCQRPNTCSCPEGWMGRLCEEPICILPCLNGGRCVAPYQCECPTGWTGTRCHSAVCSSPCLNGGRCIRPNRCHCSPGWSGHDCSRKRKSGYFHF</sequence>
<keyword evidence="28" id="KW-1185">Reference proteome</keyword>
<dbReference type="FunFam" id="2.10.25.10:FF:000122">
    <property type="entry name" value="Protein crumbs homolog 2"/>
    <property type="match status" value="2"/>
</dbReference>
<dbReference type="PROSITE" id="PS50825">
    <property type="entry name" value="HYR"/>
    <property type="match status" value="2"/>
</dbReference>
<dbReference type="Pfam" id="PF12661">
    <property type="entry name" value="hEGF"/>
    <property type="match status" value="2"/>
</dbReference>
<proteinExistence type="predicted"/>
<evidence type="ECO:0000256" key="20">
    <source>
        <dbReference type="PROSITE-ProRule" id="PRU00302"/>
    </source>
</evidence>
<feature type="disulfide bond" evidence="20">
    <location>
        <begin position="2667"/>
        <end position="2694"/>
    </location>
</feature>
<evidence type="ECO:0000256" key="12">
    <source>
        <dbReference type="ARBA" id="ARBA00022889"/>
    </source>
</evidence>
<feature type="domain" description="Sushi" evidence="26">
    <location>
        <begin position="375"/>
        <end position="434"/>
    </location>
</feature>
<feature type="domain" description="Sushi" evidence="26">
    <location>
        <begin position="1787"/>
        <end position="1850"/>
    </location>
</feature>
<dbReference type="OrthoDB" id="6515930at2759"/>
<feature type="domain" description="Sushi" evidence="26">
    <location>
        <begin position="1635"/>
        <end position="1693"/>
    </location>
</feature>
<keyword evidence="7 19" id="KW-0245">EGF-like domain</keyword>
<dbReference type="Pfam" id="PF07645">
    <property type="entry name" value="EGF_CA"/>
    <property type="match status" value="1"/>
</dbReference>
<evidence type="ECO:0000256" key="15">
    <source>
        <dbReference type="ARBA" id="ARBA00023180"/>
    </source>
</evidence>
<feature type="domain" description="Sushi" evidence="26">
    <location>
        <begin position="2561"/>
        <end position="2617"/>
    </location>
</feature>
<dbReference type="InterPro" id="IPR000742">
    <property type="entry name" value="EGF"/>
</dbReference>
<evidence type="ECO:0000256" key="14">
    <source>
        <dbReference type="ARBA" id="ARBA00023157"/>
    </source>
</evidence>
<dbReference type="GO" id="GO:0030855">
    <property type="term" value="P:epithelial cell differentiation"/>
    <property type="evidence" value="ECO:0007669"/>
    <property type="project" value="UniProtKB-ARBA"/>
</dbReference>
<feature type="domain" description="Sushi" evidence="26">
    <location>
        <begin position="3458"/>
        <end position="3514"/>
    </location>
</feature>
<dbReference type="GO" id="GO:0007155">
    <property type="term" value="P:cell adhesion"/>
    <property type="evidence" value="ECO:0007669"/>
    <property type="project" value="UniProtKB-KW"/>
</dbReference>
<feature type="disulfide bond" evidence="20">
    <location>
        <begin position="1995"/>
        <end position="2022"/>
    </location>
</feature>
<keyword evidence="11" id="KW-0106">Calcium</keyword>
<dbReference type="SMART" id="SM00032">
    <property type="entry name" value="CCP"/>
    <property type="match status" value="35"/>
</dbReference>
<comment type="caution">
    <text evidence="19">Lacks conserved residue(s) required for the propagation of feature annotation.</text>
</comment>
<dbReference type="PROSITE" id="PS01187">
    <property type="entry name" value="EGF_CA"/>
    <property type="match status" value="3"/>
</dbReference>
<dbReference type="Gene3D" id="2.10.25.10">
    <property type="entry name" value="Laminin"/>
    <property type="match status" value="10"/>
</dbReference>
<dbReference type="SMART" id="SM00327">
    <property type="entry name" value="VWA"/>
    <property type="match status" value="1"/>
</dbReference>
<feature type="disulfide bond" evidence="20">
    <location>
        <begin position="2783"/>
        <end position="2810"/>
    </location>
</feature>
<dbReference type="SMART" id="SM00159">
    <property type="entry name" value="PTX"/>
    <property type="match status" value="1"/>
</dbReference>
<evidence type="ECO:0000256" key="2">
    <source>
        <dbReference type="ARBA" id="ARBA00004170"/>
    </source>
</evidence>
<dbReference type="Pfam" id="PF02494">
    <property type="entry name" value="HYR"/>
    <property type="match status" value="2"/>
</dbReference>
<dbReference type="PROSITE" id="PS50923">
    <property type="entry name" value="SUSHI"/>
    <property type="match status" value="35"/>
</dbReference>
<dbReference type="PROSITE" id="PS01186">
    <property type="entry name" value="EGF_2"/>
    <property type="match status" value="9"/>
</dbReference>
<dbReference type="GeneID" id="115816532"/>
<evidence type="ECO:0000256" key="3">
    <source>
        <dbReference type="ARBA" id="ARBA00004496"/>
    </source>
</evidence>
<dbReference type="SMART" id="SM01411">
    <property type="entry name" value="Ephrin_rec_like"/>
    <property type="match status" value="4"/>
</dbReference>
<feature type="disulfide bond" evidence="19">
    <location>
        <begin position="1225"/>
        <end position="1234"/>
    </location>
</feature>
<feature type="domain" description="EGF-like" evidence="23">
    <location>
        <begin position="3544"/>
        <end position="3576"/>
    </location>
</feature>
<feature type="chain" id="PRO_5026692907" description="Sushi, von Willebrand factor type A, EGF and pentraxin domain-containing protein 1" evidence="22">
    <location>
        <begin position="28"/>
        <end position="3618"/>
    </location>
</feature>
<evidence type="ECO:0000256" key="18">
    <source>
        <dbReference type="ARBA" id="ARBA00082668"/>
    </source>
</evidence>
<keyword evidence="16" id="KW-0539">Nucleus</keyword>
<feature type="domain" description="EGF-like" evidence="23">
    <location>
        <begin position="1275"/>
        <end position="1311"/>
    </location>
</feature>
<dbReference type="GO" id="GO:0016020">
    <property type="term" value="C:membrane"/>
    <property type="evidence" value="ECO:0007669"/>
    <property type="project" value="UniProtKB-SubCell"/>
</dbReference>
<feature type="domain" description="EGF-like" evidence="23">
    <location>
        <begin position="1389"/>
        <end position="1425"/>
    </location>
</feature>
<feature type="disulfide bond" evidence="20">
    <location>
        <begin position="465"/>
        <end position="492"/>
    </location>
</feature>
<dbReference type="InterPro" id="IPR009030">
    <property type="entry name" value="Growth_fac_rcpt_cys_sf"/>
</dbReference>
<feature type="domain" description="Sushi" evidence="26">
    <location>
        <begin position="2697"/>
        <end position="2754"/>
    </location>
</feature>
<dbReference type="FunFam" id="2.10.70.10:FF:000011">
    <property type="entry name" value="CUB and sushi domain-containing protein 3 isoform A"/>
    <property type="match status" value="2"/>
</dbReference>
<dbReference type="Pfam" id="PF07699">
    <property type="entry name" value="Ephrin_rec_like"/>
    <property type="match status" value="4"/>
</dbReference>
<keyword evidence="5" id="KW-0963">Cytoplasm</keyword>
<dbReference type="SUPFAM" id="SSF49899">
    <property type="entry name" value="Concanavalin A-like lectins/glucanases"/>
    <property type="match status" value="1"/>
</dbReference>
<feature type="disulfide bond" evidence="20">
    <location>
        <begin position="2531"/>
        <end position="2558"/>
    </location>
</feature>
<feature type="disulfide bond" evidence="20">
    <location>
        <begin position="2178"/>
        <end position="2205"/>
    </location>
</feature>
<dbReference type="Gene3D" id="2.10.70.10">
    <property type="entry name" value="Complement Module, domain 1"/>
    <property type="match status" value="35"/>
</dbReference>
<feature type="domain" description="Sushi" evidence="26">
    <location>
        <begin position="3398"/>
        <end position="3457"/>
    </location>
</feature>
<feature type="domain" description="Sushi" evidence="26">
    <location>
        <begin position="1851"/>
        <end position="1908"/>
    </location>
</feature>
<evidence type="ECO:0000256" key="13">
    <source>
        <dbReference type="ARBA" id="ARBA00023136"/>
    </source>
</evidence>
<dbReference type="Proteomes" id="UP000504632">
    <property type="component" value="Chromosome 7"/>
</dbReference>
<feature type="domain" description="EGF-like" evidence="23">
    <location>
        <begin position="1751"/>
        <end position="1790"/>
    </location>
</feature>
<keyword evidence="13" id="KW-0472">Membrane</keyword>
<feature type="domain" description="Sushi" evidence="26">
    <location>
        <begin position="2025"/>
        <end position="2086"/>
    </location>
</feature>
<dbReference type="CTD" id="79987"/>
<feature type="domain" description="HYR" evidence="25">
    <location>
        <begin position="641"/>
        <end position="722"/>
    </location>
</feature>
<keyword evidence="10" id="KW-0677">Repeat</keyword>
<dbReference type="FunFam" id="2.10.50.10:FF:000018">
    <property type="entry name" value="Sushi, von Willebrand factor type A, EGF and pentraxin domain-containing 1"/>
    <property type="match status" value="2"/>
</dbReference>
<evidence type="ECO:0000256" key="9">
    <source>
        <dbReference type="ARBA" id="ARBA00022729"/>
    </source>
</evidence>
<dbReference type="Gene3D" id="2.60.120.200">
    <property type="match status" value="1"/>
</dbReference>
<feature type="domain" description="Sushi" evidence="26">
    <location>
        <begin position="3340"/>
        <end position="3397"/>
    </location>
</feature>
<dbReference type="InterPro" id="IPR049883">
    <property type="entry name" value="NOTCH1_EGF-like"/>
</dbReference>
<dbReference type="InterPro" id="IPR051277">
    <property type="entry name" value="SEZ6_CSMD_C4BPB_Regulators"/>
</dbReference>
<dbReference type="SUPFAM" id="SSF57535">
    <property type="entry name" value="Complement control module/SCR domain"/>
    <property type="match status" value="35"/>
</dbReference>
<evidence type="ECO:0000259" key="23">
    <source>
        <dbReference type="PROSITE" id="PS50026"/>
    </source>
</evidence>
<feature type="disulfide bond" evidence="19">
    <location>
        <begin position="3598"/>
        <end position="3607"/>
    </location>
</feature>
<keyword evidence="9 22" id="KW-0732">Signal</keyword>
<dbReference type="InterPro" id="IPR011641">
    <property type="entry name" value="Tyr-kin_ephrin_A/B_rcpt-like"/>
</dbReference>
<reference evidence="29" key="1">
    <citation type="submission" date="2025-08" db="UniProtKB">
        <authorList>
            <consortium name="RefSeq"/>
        </authorList>
    </citation>
    <scope>IDENTIFICATION</scope>
</reference>
<dbReference type="InterPro" id="IPR001881">
    <property type="entry name" value="EGF-like_Ca-bd_dom"/>
</dbReference>
<gene>
    <name evidence="29" type="primary">svep1</name>
</gene>
<evidence type="ECO:0000256" key="8">
    <source>
        <dbReference type="ARBA" id="ARBA00022659"/>
    </source>
</evidence>
<feature type="disulfide bond" evidence="20">
    <location>
        <begin position="2841"/>
        <end position="2868"/>
    </location>
</feature>
<feature type="signal peptide" evidence="22">
    <location>
        <begin position="1"/>
        <end position="27"/>
    </location>
</feature>
<dbReference type="PANTHER" id="PTHR45656">
    <property type="entry name" value="PROTEIN CBR-CLEC-78"/>
    <property type="match status" value="1"/>
</dbReference>
<dbReference type="RefSeq" id="XP_030635356.1">
    <property type="nucleotide sequence ID" value="XM_030779496.1"/>
</dbReference>
<dbReference type="FunCoup" id="A0A6J2VW14">
    <property type="interactions" value="390"/>
</dbReference>
<dbReference type="CDD" id="cd00033">
    <property type="entry name" value="CCP"/>
    <property type="match status" value="33"/>
</dbReference>
<dbReference type="InterPro" id="IPR013320">
    <property type="entry name" value="ConA-like_dom_sf"/>
</dbReference>
<feature type="domain" description="Sushi" evidence="26">
    <location>
        <begin position="1909"/>
        <end position="1966"/>
    </location>
</feature>
<dbReference type="PRINTS" id="PR00895">
    <property type="entry name" value="PENTAXIN"/>
</dbReference>
<feature type="domain" description="Sushi" evidence="26">
    <location>
        <begin position="2329"/>
        <end position="2386"/>
    </location>
</feature>
<dbReference type="FunFam" id="2.10.25.10:FF:000143">
    <property type="entry name" value="Protein crumbs 1"/>
    <property type="match status" value="2"/>
</dbReference>
<keyword evidence="12" id="KW-0130">Cell adhesion</keyword>
<dbReference type="SUPFAM" id="SSF57184">
    <property type="entry name" value="Growth factor receptor domain"/>
    <property type="match status" value="3"/>
</dbReference>
<feature type="disulfide bond" evidence="19">
    <location>
        <begin position="3566"/>
        <end position="3575"/>
    </location>
</feature>
<evidence type="ECO:0000256" key="6">
    <source>
        <dbReference type="ARBA" id="ARBA00022525"/>
    </source>
</evidence>
<dbReference type="PROSITE" id="PS00022">
    <property type="entry name" value="EGF_1"/>
    <property type="match status" value="8"/>
</dbReference>
<keyword evidence="14 19" id="KW-1015">Disulfide bond</keyword>
<feature type="disulfide bond" evidence="20">
    <location>
        <begin position="1879"/>
        <end position="1906"/>
    </location>
</feature>
<dbReference type="InterPro" id="IPR000436">
    <property type="entry name" value="Sushi_SCR_CCP_dom"/>
</dbReference>
<feature type="domain" description="Sushi" evidence="26">
    <location>
        <begin position="2150"/>
        <end position="2207"/>
    </location>
</feature>
<evidence type="ECO:0000259" key="25">
    <source>
        <dbReference type="PROSITE" id="PS50825"/>
    </source>
</evidence>
<dbReference type="SMART" id="SM00179">
    <property type="entry name" value="EGF_CA"/>
    <property type="match status" value="8"/>
</dbReference>
<dbReference type="InParanoid" id="A0A6J2VW14"/>
<evidence type="ECO:0000256" key="11">
    <source>
        <dbReference type="ARBA" id="ARBA00022837"/>
    </source>
</evidence>
<feature type="disulfide bond" evidence="19">
    <location>
        <begin position="1415"/>
        <end position="1424"/>
    </location>
</feature>
<feature type="disulfide bond" evidence="20">
    <location>
        <begin position="2415"/>
        <end position="2442"/>
    </location>
</feature>
<evidence type="ECO:0000256" key="4">
    <source>
        <dbReference type="ARBA" id="ARBA00004613"/>
    </source>
</evidence>
<dbReference type="FunFam" id="2.10.25.10:FF:000309">
    <property type="entry name" value="Uncharacterized protein, isoform A"/>
    <property type="match status" value="1"/>
</dbReference>
<dbReference type="InterPro" id="IPR001759">
    <property type="entry name" value="PTX_dom"/>
</dbReference>
<comment type="subcellular location">
    <subcellularLocation>
        <location evidence="3">Cytoplasm</location>
    </subcellularLocation>
    <subcellularLocation>
        <location evidence="2">Membrane</location>
        <topology evidence="2">Peripheral membrane protein</topology>
    </subcellularLocation>
    <subcellularLocation>
        <location evidence="1">Nucleus</location>
    </subcellularLocation>
    <subcellularLocation>
        <location evidence="4">Secreted</location>
    </subcellularLocation>
</comment>
<feature type="disulfide bond" evidence="20">
    <location>
        <begin position="405"/>
        <end position="432"/>
    </location>
</feature>
<dbReference type="Pfam" id="PF00084">
    <property type="entry name" value="Sushi"/>
    <property type="match status" value="33"/>
</dbReference>
<dbReference type="PROSITE" id="PS51828">
    <property type="entry name" value="PTX_2"/>
    <property type="match status" value="1"/>
</dbReference>
<feature type="disulfide bond" evidence="20">
    <location>
        <begin position="3309"/>
        <end position="3336"/>
    </location>
</feature>
<dbReference type="GO" id="GO:0005634">
    <property type="term" value="C:nucleus"/>
    <property type="evidence" value="ECO:0007669"/>
    <property type="project" value="UniProtKB-SubCell"/>
</dbReference>
<dbReference type="FunFam" id="2.10.25.10:FF:000038">
    <property type="entry name" value="Fibrillin 2"/>
    <property type="match status" value="1"/>
</dbReference>
<dbReference type="SUPFAM" id="SSF57196">
    <property type="entry name" value="EGF/Laminin"/>
    <property type="match status" value="4"/>
</dbReference>
<feature type="disulfide bond" evidence="19">
    <location>
        <begin position="3580"/>
        <end position="3590"/>
    </location>
</feature>
<dbReference type="InterPro" id="IPR000152">
    <property type="entry name" value="EGF-type_Asp/Asn_hydroxyl_site"/>
</dbReference>
<evidence type="ECO:0000256" key="21">
    <source>
        <dbReference type="SAM" id="MobiDB-lite"/>
    </source>
</evidence>
<dbReference type="CDD" id="cd00054">
    <property type="entry name" value="EGF_CA"/>
    <property type="match status" value="7"/>
</dbReference>
<evidence type="ECO:0000256" key="10">
    <source>
        <dbReference type="ARBA" id="ARBA00022737"/>
    </source>
</evidence>
<feature type="domain" description="Sushi" evidence="26">
    <location>
        <begin position="723"/>
        <end position="786"/>
    </location>
</feature>
<feature type="domain" description="Sushi" evidence="26">
    <location>
        <begin position="2445"/>
        <end position="2502"/>
    </location>
</feature>
<feature type="disulfide bond" evidence="20">
    <location>
        <begin position="2089"/>
        <end position="2132"/>
    </location>
</feature>
<feature type="disulfide bond" evidence="20">
    <location>
        <begin position="2357"/>
        <end position="2384"/>
    </location>
</feature>
<dbReference type="GO" id="GO:0008544">
    <property type="term" value="P:epidermis development"/>
    <property type="evidence" value="ECO:0007669"/>
    <property type="project" value="UniProtKB-ARBA"/>
</dbReference>
<dbReference type="GO" id="GO:0005737">
    <property type="term" value="C:cytoplasm"/>
    <property type="evidence" value="ECO:0007669"/>
    <property type="project" value="UniProtKB-SubCell"/>
</dbReference>
<feature type="compositionally biased region" description="Basic residues" evidence="21">
    <location>
        <begin position="900"/>
        <end position="912"/>
    </location>
</feature>
<dbReference type="Gene3D" id="2.10.50.10">
    <property type="entry name" value="Tumor Necrosis Factor Receptor, subunit A, domain 2"/>
    <property type="match status" value="3"/>
</dbReference>
<evidence type="ECO:0000256" key="19">
    <source>
        <dbReference type="PROSITE-ProRule" id="PRU00076"/>
    </source>
</evidence>
<dbReference type="SUPFAM" id="SSF53300">
    <property type="entry name" value="vWA-like"/>
    <property type="match status" value="1"/>
</dbReference>
<evidence type="ECO:0000259" key="27">
    <source>
        <dbReference type="PROSITE" id="PS51828"/>
    </source>
</evidence>
<evidence type="ECO:0000313" key="29">
    <source>
        <dbReference type="RefSeq" id="XP_030635356.1"/>
    </source>
</evidence>
<feature type="disulfide bond" evidence="20">
    <location>
        <begin position="3014"/>
        <end position="3041"/>
    </location>
</feature>
<feature type="domain" description="Sushi" evidence="26">
    <location>
        <begin position="435"/>
        <end position="494"/>
    </location>
</feature>
<feature type="disulfide bond" evidence="20">
    <location>
        <begin position="1937"/>
        <end position="1964"/>
    </location>
</feature>
<feature type="disulfide bond" evidence="20">
    <location>
        <begin position="1664"/>
        <end position="1691"/>
    </location>
</feature>
<feature type="domain" description="Sushi" evidence="26">
    <location>
        <begin position="3103"/>
        <end position="3161"/>
    </location>
</feature>
<dbReference type="FunFam" id="2.60.120.200:FF:000012">
    <property type="entry name" value="neuronal pentraxin receptor"/>
    <property type="match status" value="1"/>
</dbReference>
<dbReference type="GO" id="GO:0036303">
    <property type="term" value="P:lymph vessel morphogenesis"/>
    <property type="evidence" value="ECO:0007669"/>
    <property type="project" value="UniProtKB-ARBA"/>
</dbReference>
<feature type="disulfide bond" evidence="20">
    <location>
        <begin position="1722"/>
        <end position="1749"/>
    </location>
</feature>
<feature type="disulfide bond" evidence="20">
    <location>
        <begin position="3073"/>
        <end position="3100"/>
    </location>
</feature>
<feature type="domain" description="Sushi" evidence="26">
    <location>
        <begin position="3162"/>
        <end position="3222"/>
    </location>
</feature>
<accession>A0A6J2VW14</accession>
<dbReference type="InterPro" id="IPR036465">
    <property type="entry name" value="vWFA_dom_sf"/>
</dbReference>
<keyword evidence="6" id="KW-0964">Secreted</keyword>
<dbReference type="PANTHER" id="PTHR45656:SF4">
    <property type="entry name" value="PROTEIN CBR-CLEC-78"/>
    <property type="match status" value="1"/>
</dbReference>
<keyword evidence="15" id="KW-0325">Glycoprotein</keyword>
<dbReference type="CDD" id="cd01450">
    <property type="entry name" value="vWFA_subfamily_ECM"/>
    <property type="match status" value="1"/>
</dbReference>
<feature type="domain" description="Sushi" evidence="26">
    <location>
        <begin position="2208"/>
        <end position="2269"/>
    </location>
</feature>
<keyword evidence="8 20" id="KW-0768">Sushi</keyword>
<feature type="domain" description="EGF-like" evidence="23">
    <location>
        <begin position="1237"/>
        <end position="1273"/>
    </location>
</feature>
<organism evidence="28 29">
    <name type="scientific">Chanos chanos</name>
    <name type="common">Milkfish</name>
    <name type="synonym">Mugil chanos</name>
    <dbReference type="NCBI Taxonomy" id="29144"/>
    <lineage>
        <taxon>Eukaryota</taxon>
        <taxon>Metazoa</taxon>
        <taxon>Chordata</taxon>
        <taxon>Craniata</taxon>
        <taxon>Vertebrata</taxon>
        <taxon>Euteleostomi</taxon>
        <taxon>Actinopterygii</taxon>
        <taxon>Neopterygii</taxon>
        <taxon>Teleostei</taxon>
        <taxon>Ostariophysi</taxon>
        <taxon>Gonorynchiformes</taxon>
        <taxon>Chanidae</taxon>
        <taxon>Chanos</taxon>
    </lineage>
</organism>
<feature type="domain" description="HYR" evidence="25">
    <location>
        <begin position="558"/>
        <end position="640"/>
    </location>
</feature>
<dbReference type="Pfam" id="PF00092">
    <property type="entry name" value="VWA"/>
    <property type="match status" value="1"/>
</dbReference>
<evidence type="ECO:0000256" key="17">
    <source>
        <dbReference type="ARBA" id="ARBA00067719"/>
    </source>
</evidence>
<dbReference type="FunFam" id="2.10.25.10:FF:000425">
    <property type="entry name" value="Eyes shut homolog"/>
    <property type="match status" value="1"/>
</dbReference>
<feature type="domain" description="Sushi" evidence="26">
    <location>
        <begin position="1967"/>
        <end position="2024"/>
    </location>
</feature>
<feature type="domain" description="Sushi" evidence="26">
    <location>
        <begin position="2503"/>
        <end position="2560"/>
    </location>
</feature>
<feature type="domain" description="Sushi" evidence="26">
    <location>
        <begin position="2871"/>
        <end position="2928"/>
    </location>
</feature>
<dbReference type="FunFam" id="2.10.70.10:FF:000003">
    <property type="entry name" value="Versican core protein"/>
    <property type="match status" value="5"/>
</dbReference>
<feature type="domain" description="Sushi" evidence="26">
    <location>
        <begin position="2929"/>
        <end position="2986"/>
    </location>
</feature>
<dbReference type="InterPro" id="IPR013032">
    <property type="entry name" value="EGF-like_CS"/>
</dbReference>
<feature type="domain" description="Pentraxin (PTX)" evidence="27">
    <location>
        <begin position="1430"/>
        <end position="1634"/>
    </location>
</feature>
<feature type="domain" description="Sushi" evidence="26">
    <location>
        <begin position="3044"/>
        <end position="3102"/>
    </location>
</feature>
<dbReference type="InterPro" id="IPR003410">
    <property type="entry name" value="HYR_dom"/>
</dbReference>
<dbReference type="PROSITE" id="PS50234">
    <property type="entry name" value="VWFA"/>
    <property type="match status" value="1"/>
</dbReference>
<dbReference type="GO" id="GO:0005102">
    <property type="term" value="F:signaling receptor binding"/>
    <property type="evidence" value="ECO:0007669"/>
    <property type="project" value="UniProtKB-ARBA"/>
</dbReference>
<dbReference type="InterPro" id="IPR018097">
    <property type="entry name" value="EGF_Ca-bd_CS"/>
</dbReference>
<protein>
    <recommendedName>
        <fullName evidence="17">Sushi, von Willebrand factor type A, EGF and pentraxin domain-containing protein 1</fullName>
    </recommendedName>
    <alternativeName>
        <fullName evidence="18">Polydom</fullName>
    </alternativeName>
</protein>
<evidence type="ECO:0000313" key="28">
    <source>
        <dbReference type="Proteomes" id="UP000504632"/>
    </source>
</evidence>
<feature type="domain" description="Sushi" evidence="26">
    <location>
        <begin position="2087"/>
        <end position="2149"/>
    </location>
</feature>
<feature type="disulfide bond" evidence="20">
    <location>
        <begin position="2899"/>
        <end position="2926"/>
    </location>
</feature>
<feature type="disulfide bond" evidence="20">
    <location>
        <begin position="2473"/>
        <end position="2500"/>
    </location>
</feature>
<dbReference type="Pfam" id="PF00354">
    <property type="entry name" value="Pentaxin"/>
    <property type="match status" value="1"/>
</dbReference>
<feature type="domain" description="Sushi" evidence="26">
    <location>
        <begin position="2813"/>
        <end position="2870"/>
    </location>
</feature>
<dbReference type="PROSITE" id="PS50026">
    <property type="entry name" value="EGF_3"/>
    <property type="match status" value="9"/>
</dbReference>
<feature type="domain" description="VWFA" evidence="24">
    <location>
        <begin position="82"/>
        <end position="263"/>
    </location>
</feature>
<feature type="domain" description="Sushi" evidence="26">
    <location>
        <begin position="2387"/>
        <end position="2444"/>
    </location>
</feature>
<feature type="disulfide bond" evidence="19">
    <location>
        <begin position="3548"/>
        <end position="3558"/>
    </location>
</feature>
<feature type="disulfide bond" evidence="19">
    <location>
        <begin position="1339"/>
        <end position="1348"/>
    </location>
</feature>
<feature type="disulfide bond" evidence="19">
    <location>
        <begin position="1263"/>
        <end position="1272"/>
    </location>
</feature>
<feature type="domain" description="EGF-like" evidence="23">
    <location>
        <begin position="1313"/>
        <end position="1349"/>
    </location>
</feature>
<feature type="domain" description="EGF-like" evidence="23">
    <location>
        <begin position="3577"/>
        <end position="3608"/>
    </location>
</feature>
<dbReference type="GO" id="GO:0051239">
    <property type="term" value="P:regulation of multicellular organismal process"/>
    <property type="evidence" value="ECO:0007669"/>
    <property type="project" value="UniProtKB-ARBA"/>
</dbReference>
<dbReference type="SMART" id="SM00181">
    <property type="entry name" value="EGF"/>
    <property type="match status" value="11"/>
</dbReference>
<evidence type="ECO:0000259" key="26">
    <source>
        <dbReference type="PROSITE" id="PS50923"/>
    </source>
</evidence>
<feature type="domain" description="Sushi" evidence="26">
    <location>
        <begin position="1694"/>
        <end position="1751"/>
    </location>
</feature>
<dbReference type="FunFam" id="2.10.25.10:FF:000225">
    <property type="entry name" value="Sushi, von Willebrand factor type A, EGF and pentraxin domain containing 1"/>
    <property type="match status" value="1"/>
</dbReference>
<feature type="disulfide bond" evidence="20">
    <location>
        <begin position="2957"/>
        <end position="2984"/>
    </location>
</feature>
<feature type="disulfide bond" evidence="20">
    <location>
        <begin position="1821"/>
        <end position="1848"/>
    </location>
</feature>
<dbReference type="GO" id="GO:0005509">
    <property type="term" value="F:calcium ion binding"/>
    <property type="evidence" value="ECO:0007669"/>
    <property type="project" value="InterPro"/>
</dbReference>
<feature type="domain" description="Sushi" evidence="26">
    <location>
        <begin position="3281"/>
        <end position="3338"/>
    </location>
</feature>
<feature type="disulfide bond" evidence="20">
    <location>
        <begin position="2725"/>
        <end position="2752"/>
    </location>
</feature>
<evidence type="ECO:0000256" key="7">
    <source>
        <dbReference type="ARBA" id="ARBA00022536"/>
    </source>
</evidence>
<evidence type="ECO:0000256" key="5">
    <source>
        <dbReference type="ARBA" id="ARBA00022490"/>
    </source>
</evidence>
<feature type="domain" description="EGF-like" evidence="23">
    <location>
        <begin position="1351"/>
        <end position="1387"/>
    </location>
</feature>
<name>A0A6J2VW14_CHACN</name>
<feature type="domain" description="EGF-like" evidence="23">
    <location>
        <begin position="1199"/>
        <end position="1235"/>
    </location>
</feature>
<feature type="domain" description="Sushi" evidence="26">
    <location>
        <begin position="2987"/>
        <end position="3043"/>
    </location>
</feature>
<feature type="disulfide bond" evidence="20">
    <location>
        <begin position="3428"/>
        <end position="3455"/>
    </location>
</feature>
<feature type="domain" description="Sushi" evidence="26">
    <location>
        <begin position="3223"/>
        <end position="3280"/>
    </location>
</feature>
<evidence type="ECO:0000256" key="16">
    <source>
        <dbReference type="ARBA" id="ARBA00023242"/>
    </source>
</evidence>
<feature type="disulfide bond" evidence="19">
    <location>
        <begin position="1377"/>
        <end position="1386"/>
    </location>
</feature>
<dbReference type="Pfam" id="PF00008">
    <property type="entry name" value="EGF"/>
    <property type="match status" value="7"/>
</dbReference>
<feature type="disulfide bond" evidence="19">
    <location>
        <begin position="1301"/>
        <end position="1310"/>
    </location>
</feature>
<evidence type="ECO:0000256" key="1">
    <source>
        <dbReference type="ARBA" id="ARBA00004123"/>
    </source>
</evidence>
<feature type="domain" description="Sushi" evidence="26">
    <location>
        <begin position="2618"/>
        <end position="2696"/>
    </location>
</feature>
<feature type="domain" description="Sushi" evidence="26">
    <location>
        <begin position="2755"/>
        <end position="2812"/>
    </location>
</feature>
<feature type="disulfide bond" evidence="20">
    <location>
        <begin position="3251"/>
        <end position="3278"/>
    </location>
</feature>
<feature type="domain" description="Sushi" evidence="26">
    <location>
        <begin position="2270"/>
        <end position="2328"/>
    </location>
</feature>
<dbReference type="InterPro" id="IPR035976">
    <property type="entry name" value="Sushi/SCR/CCP_sf"/>
</dbReference>
<evidence type="ECO:0000259" key="24">
    <source>
        <dbReference type="PROSITE" id="PS50234"/>
    </source>
</evidence>
<evidence type="ECO:0000256" key="22">
    <source>
        <dbReference type="SAM" id="SignalP"/>
    </source>
</evidence>